<dbReference type="Pfam" id="PF03372">
    <property type="entry name" value="Exo_endo_phos"/>
    <property type="match status" value="1"/>
</dbReference>
<dbReference type="Proteomes" id="UP000730618">
    <property type="component" value="Unassembled WGS sequence"/>
</dbReference>
<evidence type="ECO:0000313" key="2">
    <source>
        <dbReference type="EMBL" id="CAG7636319.1"/>
    </source>
</evidence>
<accession>A0ABN7TJ77</accession>
<keyword evidence="3" id="KW-1185">Reference proteome</keyword>
<organism evidence="2 3">
    <name type="scientific">Paenibacillus allorhizosphaerae</name>
    <dbReference type="NCBI Taxonomy" id="2849866"/>
    <lineage>
        <taxon>Bacteria</taxon>
        <taxon>Bacillati</taxon>
        <taxon>Bacillota</taxon>
        <taxon>Bacilli</taxon>
        <taxon>Bacillales</taxon>
        <taxon>Paenibacillaceae</taxon>
        <taxon>Paenibacillus</taxon>
    </lineage>
</organism>
<gene>
    <name evidence="2" type="ORF">PAECIP111802_02242</name>
</gene>
<sequence>MSSTLKLMSYNIHYGTDTFNKRNLERIAETIRAADPDIAGLQEVDKHWSDRSAFMDLGHSLAETLDMQLVFAPNLDRDPRAPGEPRRQYGTAVLSKYPIIRSRNYSLSSFGGEQRGMLETEIGPPDRRLMFYNIHMGLTSEQRMKQAEEVLDIMKGSALPLVLVGDFNARPDSDEIGRFKRSGLSDTFSGVADVNTFPSITPEVRIDYIFYNDQLELVEREVVASDASDHRPVVGTYRFKS</sequence>
<proteinExistence type="predicted"/>
<comment type="caution">
    <text evidence="2">The sequence shown here is derived from an EMBL/GenBank/DDBJ whole genome shotgun (WGS) entry which is preliminary data.</text>
</comment>
<protein>
    <recommendedName>
        <fullName evidence="1">Endonuclease/exonuclease/phosphatase domain-containing protein</fullName>
    </recommendedName>
</protein>
<dbReference type="EMBL" id="CAJVCE010000005">
    <property type="protein sequence ID" value="CAG7636319.1"/>
    <property type="molecule type" value="Genomic_DNA"/>
</dbReference>
<reference evidence="2 3" key="1">
    <citation type="submission" date="2021-06" db="EMBL/GenBank/DDBJ databases">
        <authorList>
            <person name="Criscuolo A."/>
        </authorList>
    </citation>
    <scope>NUCLEOTIDE SEQUENCE [LARGE SCALE GENOMIC DNA]</scope>
    <source>
        <strain evidence="3">CIP 111802</strain>
    </source>
</reference>
<evidence type="ECO:0000313" key="3">
    <source>
        <dbReference type="Proteomes" id="UP000730618"/>
    </source>
</evidence>
<dbReference type="InterPro" id="IPR005135">
    <property type="entry name" value="Endo/exonuclease/phosphatase"/>
</dbReference>
<dbReference type="InterPro" id="IPR051916">
    <property type="entry name" value="GPI-anchor_lipid_remodeler"/>
</dbReference>
<dbReference type="PANTHER" id="PTHR14859">
    <property type="entry name" value="CALCOFLUOR WHITE HYPERSENSITIVE PROTEIN PRECURSOR"/>
    <property type="match status" value="1"/>
</dbReference>
<dbReference type="RefSeq" id="WP_218098571.1">
    <property type="nucleotide sequence ID" value="NZ_CAJVCE010000005.1"/>
</dbReference>
<evidence type="ECO:0000259" key="1">
    <source>
        <dbReference type="Pfam" id="PF03372"/>
    </source>
</evidence>
<name>A0ABN7TJ77_9BACL</name>
<feature type="domain" description="Endonuclease/exonuclease/phosphatase" evidence="1">
    <location>
        <begin position="8"/>
        <end position="230"/>
    </location>
</feature>
<dbReference type="PANTHER" id="PTHR14859:SF15">
    <property type="entry name" value="ENDONUCLEASE_EXONUCLEASE_PHOSPHATASE DOMAIN-CONTAINING PROTEIN"/>
    <property type="match status" value="1"/>
</dbReference>